<keyword evidence="3" id="KW-0998">Cell outer membrane</keyword>
<evidence type="ECO:0000259" key="8">
    <source>
        <dbReference type="Pfam" id="PF07715"/>
    </source>
</evidence>
<evidence type="ECO:0000256" key="1">
    <source>
        <dbReference type="ARBA" id="ARBA00004442"/>
    </source>
</evidence>
<dbReference type="PANTHER" id="PTHR40980:SF3">
    <property type="entry name" value="TONB-DEPENDENT RECEPTOR-LIKE BETA-BARREL DOMAIN-CONTAINING PROTEIN"/>
    <property type="match status" value="1"/>
</dbReference>
<dbReference type="InterPro" id="IPR037066">
    <property type="entry name" value="Plug_dom_sf"/>
</dbReference>
<comment type="subcellular location">
    <subcellularLocation>
        <location evidence="1 4">Cell outer membrane</location>
    </subcellularLocation>
</comment>
<sequence>MPVVRAPSAKMSLIRSLQVSASALAVMSAGQAFAQTVQQPTAPTTNTQDGGISRSTDPVVSAAPAPDAQTGTPAIAQDPVAEQVDDAAGQDIVVTGIRASLANSQGLKRDADTVVDAITAEDIGALPDRSVTEALQRVPGVSISRFAGATDPDHFSVEGSGIVIRGLNYVRSEFNGRDSFSTNGGRALNFQDVSPELLGSVEVYKNMTADQIEGGIAGTVNLNTRKPFDSRDPVFYLSADMNYGDFIKQGSPAISGLASKNFDTGIGRFGVLVGASYSQLFSRADGLQVTNYQARFNGSQDINGDGVAETDTLAGIAPGRVVYAPVGAGVRTQEFDRERLGAAAALQFQSNDESLLATLQFIRSDARQTWGERTFETSPDAIDRLTFPAPGTNYAFGDDGLFESGVISIDRGYVPPGGQQRGMVTQLANRGVKTRAVTNDFGGNVKWEASDKLSFNFDGQYVKSTTKQTDFSIYGSTFADVALDVTGDAPQIDFLAPNGSNSQAFYADPANSYYRAAMDHFEDNDGHEWAFKADATYDFGDGFLKKAKVGARYADRDQTVRYSLYNWGVLSEVWDGSGPVTFADTAPETYGQYSFDNVFRGDGPSNLAANYLNGNPASDYAGAAAQVQAVNAIWRNQKGANSGGWTPTGARAGVLPGTNFLPNEVYTNSEATKAAYARLDFGTQGNDIFGGLKVSGNVGLRYVQTTDKANGFFTFPTRNQIIGTAADVATFCAQPAQTSAFCGLNAQQQQAVLAFADGTAINQTVRNRFDHWLPSFNLKVGLTSNLITRFAYSKAISRPGFDQLQSTTQIQPASGVSIFRLDGSGRNSNPNLRPVEANQFDLTAEWYFARVGSLTVAAFYKDLTNVIVANVAQTRSVTNNGITQDVLFIAPQNADGHSNVKGVEVAYQQTYDFLPGFLSGFGIQANYTYVDPSNIPQGRTGQATSPTTTIDTSRLPLEGLSRHTINGALIYEKGPLSLRAAYNWRSRYLLTVRDEIAPFLPIYSGSFGQLDGTILYSVDEHFKIGFQGVNLLDSTTKTESVINAEGLRAPRSYFKNDRRFSLTTRMKF</sequence>
<dbReference type="Gene3D" id="2.170.130.10">
    <property type="entry name" value="TonB-dependent receptor, plug domain"/>
    <property type="match status" value="1"/>
</dbReference>
<accession>A0ABX2JG85</accession>
<dbReference type="Gene3D" id="2.40.170.20">
    <property type="entry name" value="TonB-dependent receptor, beta-barrel domain"/>
    <property type="match status" value="1"/>
</dbReference>
<protein>
    <submittedName>
        <fullName evidence="9">TonB-dependent receptor</fullName>
    </submittedName>
</protein>
<feature type="signal peptide" evidence="6">
    <location>
        <begin position="1"/>
        <end position="34"/>
    </location>
</feature>
<evidence type="ECO:0000256" key="4">
    <source>
        <dbReference type="RuleBase" id="RU003357"/>
    </source>
</evidence>
<feature type="compositionally biased region" description="Low complexity" evidence="5">
    <location>
        <begin position="36"/>
        <end position="48"/>
    </location>
</feature>
<gene>
    <name evidence="9" type="ORF">HRV97_05190</name>
</gene>
<evidence type="ECO:0000256" key="6">
    <source>
        <dbReference type="SAM" id="SignalP"/>
    </source>
</evidence>
<feature type="region of interest" description="Disordered" evidence="5">
    <location>
        <begin position="36"/>
        <end position="73"/>
    </location>
</feature>
<evidence type="ECO:0000256" key="5">
    <source>
        <dbReference type="SAM" id="MobiDB-lite"/>
    </source>
</evidence>
<keyword evidence="6" id="KW-0732">Signal</keyword>
<dbReference type="Pfam" id="PF07715">
    <property type="entry name" value="Plug"/>
    <property type="match status" value="1"/>
</dbReference>
<keyword evidence="9" id="KW-0675">Receptor</keyword>
<keyword evidence="10" id="KW-1185">Reference proteome</keyword>
<feature type="compositionally biased region" description="Low complexity" evidence="5">
    <location>
        <begin position="57"/>
        <end position="68"/>
    </location>
</feature>
<evidence type="ECO:0000259" key="7">
    <source>
        <dbReference type="Pfam" id="PF00593"/>
    </source>
</evidence>
<organism evidence="9 10">
    <name type="scientific">Sphingomonas hominis</name>
    <dbReference type="NCBI Taxonomy" id="2741495"/>
    <lineage>
        <taxon>Bacteria</taxon>
        <taxon>Pseudomonadati</taxon>
        <taxon>Pseudomonadota</taxon>
        <taxon>Alphaproteobacteria</taxon>
        <taxon>Sphingomonadales</taxon>
        <taxon>Sphingomonadaceae</taxon>
        <taxon>Sphingomonas</taxon>
    </lineage>
</organism>
<keyword evidence="2 4" id="KW-0472">Membrane</keyword>
<dbReference type="SUPFAM" id="SSF56935">
    <property type="entry name" value="Porins"/>
    <property type="match status" value="1"/>
</dbReference>
<evidence type="ECO:0000313" key="9">
    <source>
        <dbReference type="EMBL" id="NTS64546.1"/>
    </source>
</evidence>
<feature type="chain" id="PRO_5046639852" evidence="6">
    <location>
        <begin position="35"/>
        <end position="1068"/>
    </location>
</feature>
<dbReference type="InterPro" id="IPR036942">
    <property type="entry name" value="Beta-barrel_TonB_sf"/>
</dbReference>
<dbReference type="NCBIfam" id="TIGR01782">
    <property type="entry name" value="TonB-Xanth-Caul"/>
    <property type="match status" value="1"/>
</dbReference>
<keyword evidence="4" id="KW-0798">TonB box</keyword>
<feature type="domain" description="TonB-dependent receptor plug" evidence="8">
    <location>
        <begin position="108"/>
        <end position="218"/>
    </location>
</feature>
<dbReference type="InterPro" id="IPR010104">
    <property type="entry name" value="TonB_rcpt_bac"/>
</dbReference>
<dbReference type="PANTHER" id="PTHR40980">
    <property type="entry name" value="PLUG DOMAIN-CONTAINING PROTEIN"/>
    <property type="match status" value="1"/>
</dbReference>
<dbReference type="InterPro" id="IPR000531">
    <property type="entry name" value="Beta-barrel_TonB"/>
</dbReference>
<dbReference type="Pfam" id="PF00593">
    <property type="entry name" value="TonB_dep_Rec_b-barrel"/>
    <property type="match status" value="1"/>
</dbReference>
<dbReference type="EMBL" id="JABULH010000002">
    <property type="protein sequence ID" value="NTS64546.1"/>
    <property type="molecule type" value="Genomic_DNA"/>
</dbReference>
<dbReference type="InterPro" id="IPR012910">
    <property type="entry name" value="Plug_dom"/>
</dbReference>
<feature type="domain" description="TonB-dependent receptor-like beta-barrel" evidence="7">
    <location>
        <begin position="492"/>
        <end position="1031"/>
    </location>
</feature>
<reference evidence="9 10" key="1">
    <citation type="submission" date="2020-06" db="EMBL/GenBank/DDBJ databases">
        <title>Sphingomonas hominis sp. nov., a member of the Sphingomonas, isolated from the hair of a 22-year-old girl.</title>
        <authorList>
            <person name="Zhang D.-F."/>
            <person name="Cui X.-W."/>
        </authorList>
    </citation>
    <scope>NUCLEOTIDE SEQUENCE [LARGE SCALE GENOMIC DNA]</scope>
    <source>
        <strain evidence="9 10">HHU CXW</strain>
    </source>
</reference>
<evidence type="ECO:0000256" key="3">
    <source>
        <dbReference type="ARBA" id="ARBA00023237"/>
    </source>
</evidence>
<evidence type="ECO:0000256" key="2">
    <source>
        <dbReference type="ARBA" id="ARBA00023136"/>
    </source>
</evidence>
<comment type="caution">
    <text evidence="9">The sequence shown here is derived from an EMBL/GenBank/DDBJ whole genome shotgun (WGS) entry which is preliminary data.</text>
</comment>
<dbReference type="Proteomes" id="UP000621447">
    <property type="component" value="Unassembled WGS sequence"/>
</dbReference>
<proteinExistence type="inferred from homology"/>
<evidence type="ECO:0000313" key="10">
    <source>
        <dbReference type="Proteomes" id="UP000621447"/>
    </source>
</evidence>
<name>A0ABX2JG85_9SPHN</name>
<comment type="similarity">
    <text evidence="4">Belongs to the TonB-dependent receptor family.</text>
</comment>